<dbReference type="RefSeq" id="WP_013159542.1">
    <property type="nucleotide sequence ID" value="NC_014212.1"/>
</dbReference>
<dbReference type="GO" id="GO:0005694">
    <property type="term" value="C:chromosome"/>
    <property type="evidence" value="ECO:0007669"/>
    <property type="project" value="TreeGrafter"/>
</dbReference>
<dbReference type="Gene3D" id="3.90.1530.30">
    <property type="match status" value="1"/>
</dbReference>
<dbReference type="SUPFAM" id="SSF110849">
    <property type="entry name" value="ParB/Sulfiredoxin"/>
    <property type="match status" value="1"/>
</dbReference>
<dbReference type="PANTHER" id="PTHR33375">
    <property type="entry name" value="CHROMOSOME-PARTITIONING PROTEIN PARB-RELATED"/>
    <property type="match status" value="1"/>
</dbReference>
<dbReference type="InterPro" id="IPR057240">
    <property type="entry name" value="ParB_dimer_C"/>
</dbReference>
<dbReference type="NCBIfam" id="TIGR00180">
    <property type="entry name" value="parB_part"/>
    <property type="match status" value="1"/>
</dbReference>
<dbReference type="SUPFAM" id="SSF109709">
    <property type="entry name" value="KorB DNA-binding domain-like"/>
    <property type="match status" value="1"/>
</dbReference>
<evidence type="ECO:0000313" key="5">
    <source>
        <dbReference type="EMBL" id="ADH65016.1"/>
    </source>
</evidence>
<evidence type="ECO:0000256" key="1">
    <source>
        <dbReference type="ARBA" id="ARBA00006295"/>
    </source>
</evidence>
<keyword evidence="3" id="KW-0238">DNA-binding</keyword>
<protein>
    <submittedName>
        <fullName evidence="5">ParB-like partition protein</fullName>
    </submittedName>
</protein>
<name>D7BES0_ALLS1</name>
<dbReference type="InterPro" id="IPR041468">
    <property type="entry name" value="HTH_ParB/Spo0J"/>
</dbReference>
<dbReference type="GO" id="GO:0045881">
    <property type="term" value="P:positive regulation of sporulation resulting in formation of a cellular spore"/>
    <property type="evidence" value="ECO:0007669"/>
    <property type="project" value="TreeGrafter"/>
</dbReference>
<dbReference type="Pfam" id="PF17762">
    <property type="entry name" value="HTH_ParB"/>
    <property type="match status" value="1"/>
</dbReference>
<dbReference type="InterPro" id="IPR003115">
    <property type="entry name" value="ParB_N"/>
</dbReference>
<sequence>MSKKPSGLGKGLDALLPKPQAALVRLPLALIKPGPSQPRRNFDQEALEELAASIKEKGLLQPLLVRPKGEGYELVAGERRWRASQLAGLHEVPAVIRDITDREALELALVENLQREDLNPVEEAQGYQRLVEMGLSQEEIAKAVGKARTTVTNAIRLLQLPKSALAALEAGEITAGHARALLALPNSKREWGLQEILSKNLTVRDSEKLKDRAEQPVQKAPITRQEAYPEIARSLSRQLGWKVRFVGEKKGRLEIQYHSREELEAILKRLGYQS</sequence>
<dbReference type="FunFam" id="1.10.10.2830:FF:000001">
    <property type="entry name" value="Chromosome partitioning protein ParB"/>
    <property type="match status" value="1"/>
</dbReference>
<dbReference type="CDD" id="cd16393">
    <property type="entry name" value="SPO0J_N"/>
    <property type="match status" value="1"/>
</dbReference>
<organism evidence="5 6">
    <name type="scientific">Allomeiothermus silvanus (strain ATCC 700542 / DSM 9946 / NBRC 106475 / NCIMB 13440 / VI-R2)</name>
    <name type="common">Thermus silvanus</name>
    <dbReference type="NCBI Taxonomy" id="526227"/>
    <lineage>
        <taxon>Bacteria</taxon>
        <taxon>Thermotogati</taxon>
        <taxon>Deinococcota</taxon>
        <taxon>Deinococci</taxon>
        <taxon>Thermales</taxon>
        <taxon>Thermaceae</taxon>
        <taxon>Allomeiothermus</taxon>
    </lineage>
</organism>
<reference evidence="5 6" key="1">
    <citation type="journal article" date="2010" name="Stand. Genomic Sci.">
        <title>Complete genome sequence of Meiothermus silvanus type strain (VI-R2).</title>
        <authorList>
            <person name="Sikorski J."/>
            <person name="Tindall B.J."/>
            <person name="Lowry S."/>
            <person name="Lucas S."/>
            <person name="Nolan M."/>
            <person name="Copeland A."/>
            <person name="Glavina Del Rio T."/>
            <person name="Tice H."/>
            <person name="Cheng J.F."/>
            <person name="Han C."/>
            <person name="Pitluck S."/>
            <person name="Liolios K."/>
            <person name="Ivanova N."/>
            <person name="Mavromatis K."/>
            <person name="Mikhailova N."/>
            <person name="Pati A."/>
            <person name="Goodwin L."/>
            <person name="Chen A."/>
            <person name="Palaniappan K."/>
            <person name="Land M."/>
            <person name="Hauser L."/>
            <person name="Chang Y.J."/>
            <person name="Jeffries C.D."/>
            <person name="Rohde M."/>
            <person name="Goker M."/>
            <person name="Woyke T."/>
            <person name="Bristow J."/>
            <person name="Eisen J.A."/>
            <person name="Markowitz V."/>
            <person name="Hugenholtz P."/>
            <person name="Kyrpides N.C."/>
            <person name="Klenk H.P."/>
            <person name="Lapidus A."/>
        </authorList>
    </citation>
    <scope>NUCLEOTIDE SEQUENCE [LARGE SCALE GENOMIC DNA]</scope>
    <source>
        <strain evidence="6">ATCC 700542 / DSM 9946 / VI-R2</strain>
    </source>
</reference>
<dbReference type="InterPro" id="IPR036086">
    <property type="entry name" value="ParB/Sulfiredoxin_sf"/>
</dbReference>
<evidence type="ECO:0000259" key="4">
    <source>
        <dbReference type="SMART" id="SM00470"/>
    </source>
</evidence>
<dbReference type="Proteomes" id="UP000001916">
    <property type="component" value="Chromosome"/>
</dbReference>
<comment type="similarity">
    <text evidence="1">Belongs to the ParB family.</text>
</comment>
<proteinExistence type="inferred from homology"/>
<accession>D7BES0</accession>
<evidence type="ECO:0000256" key="3">
    <source>
        <dbReference type="ARBA" id="ARBA00023125"/>
    </source>
</evidence>
<dbReference type="Pfam" id="PF02195">
    <property type="entry name" value="ParB_N"/>
    <property type="match status" value="1"/>
</dbReference>
<dbReference type="KEGG" id="msv:Mesil_3193"/>
<dbReference type="HOGENOM" id="CLU_023853_0_0_0"/>
<evidence type="ECO:0000313" key="6">
    <source>
        <dbReference type="Proteomes" id="UP000001916"/>
    </source>
</evidence>
<dbReference type="FunFam" id="3.90.1530.30:FF:000001">
    <property type="entry name" value="Chromosome partitioning protein ParB"/>
    <property type="match status" value="1"/>
</dbReference>
<dbReference type="Pfam" id="PF23552">
    <property type="entry name" value="ParB_C"/>
    <property type="match status" value="1"/>
</dbReference>
<dbReference type="InterPro" id="IPR050336">
    <property type="entry name" value="Chromosome_partition/occlusion"/>
</dbReference>
<dbReference type="GO" id="GO:0007059">
    <property type="term" value="P:chromosome segregation"/>
    <property type="evidence" value="ECO:0007669"/>
    <property type="project" value="UniProtKB-KW"/>
</dbReference>
<dbReference type="Gene3D" id="1.10.10.2830">
    <property type="match status" value="1"/>
</dbReference>
<dbReference type="AlphaFoldDB" id="D7BES0"/>
<evidence type="ECO:0000256" key="2">
    <source>
        <dbReference type="ARBA" id="ARBA00022829"/>
    </source>
</evidence>
<dbReference type="OrthoDB" id="9802051at2"/>
<dbReference type="eggNOG" id="COG1475">
    <property type="taxonomic scope" value="Bacteria"/>
</dbReference>
<gene>
    <name evidence="5" type="ordered locus">Mesil_3193</name>
</gene>
<keyword evidence="6" id="KW-1185">Reference proteome</keyword>
<dbReference type="PANTHER" id="PTHR33375:SF1">
    <property type="entry name" value="CHROMOSOME-PARTITIONING PROTEIN PARB-RELATED"/>
    <property type="match status" value="1"/>
</dbReference>
<dbReference type="STRING" id="526227.Mesil_3193"/>
<dbReference type="EMBL" id="CP002042">
    <property type="protein sequence ID" value="ADH65016.1"/>
    <property type="molecule type" value="Genomic_DNA"/>
</dbReference>
<dbReference type="SMART" id="SM00470">
    <property type="entry name" value="ParB"/>
    <property type="match status" value="1"/>
</dbReference>
<dbReference type="InterPro" id="IPR004437">
    <property type="entry name" value="ParB/RepB/Spo0J"/>
</dbReference>
<feature type="domain" description="ParB-like N-terminal" evidence="4">
    <location>
        <begin position="24"/>
        <end position="113"/>
    </location>
</feature>
<dbReference type="GO" id="GO:0003677">
    <property type="term" value="F:DNA binding"/>
    <property type="evidence" value="ECO:0007669"/>
    <property type="project" value="UniProtKB-KW"/>
</dbReference>
<keyword evidence="2" id="KW-0159">Chromosome partition</keyword>